<dbReference type="AlphaFoldDB" id="A0A239F942"/>
<protein>
    <submittedName>
        <fullName evidence="2">Uncharacterized protein</fullName>
    </submittedName>
</protein>
<keyword evidence="1" id="KW-0472">Membrane</keyword>
<dbReference type="EMBL" id="FZOK01000012">
    <property type="protein sequence ID" value="SNS53570.1"/>
    <property type="molecule type" value="Genomic_DNA"/>
</dbReference>
<proteinExistence type="predicted"/>
<keyword evidence="1" id="KW-0812">Transmembrane</keyword>
<feature type="transmembrane region" description="Helical" evidence="1">
    <location>
        <begin position="6"/>
        <end position="27"/>
    </location>
</feature>
<dbReference type="Proteomes" id="UP000198480">
    <property type="component" value="Unassembled WGS sequence"/>
</dbReference>
<evidence type="ECO:0000313" key="2">
    <source>
        <dbReference type="EMBL" id="SNS53570.1"/>
    </source>
</evidence>
<organism evidence="2 3">
    <name type="scientific">Belliella buryatensis</name>
    <dbReference type="NCBI Taxonomy" id="1500549"/>
    <lineage>
        <taxon>Bacteria</taxon>
        <taxon>Pseudomonadati</taxon>
        <taxon>Bacteroidota</taxon>
        <taxon>Cytophagia</taxon>
        <taxon>Cytophagales</taxon>
        <taxon>Cyclobacteriaceae</taxon>
        <taxon>Belliella</taxon>
    </lineage>
</organism>
<reference evidence="3" key="1">
    <citation type="submission" date="2017-06" db="EMBL/GenBank/DDBJ databases">
        <authorList>
            <person name="Varghese N."/>
            <person name="Submissions S."/>
        </authorList>
    </citation>
    <scope>NUCLEOTIDE SEQUENCE [LARGE SCALE GENOMIC DNA]</scope>
    <source>
        <strain evidence="3">5C</strain>
    </source>
</reference>
<gene>
    <name evidence="2" type="ORF">SAMN06295967_1125</name>
</gene>
<keyword evidence="1" id="KW-1133">Transmembrane helix</keyword>
<name>A0A239F942_9BACT</name>
<accession>A0A239F942</accession>
<sequence length="118" mass="13902">MCLPFLIFQILLMVEIFYVSAKILFMVQINFLNRISFSFLSSSPENSQEQDMYCFDDQLSIQLVDIFDIEYPILSLDAFDQELIDLFSIEERLIIVMGIIVFLLILNLLVYRWSKIAL</sequence>
<feature type="transmembrane region" description="Helical" evidence="1">
    <location>
        <begin position="93"/>
        <end position="113"/>
    </location>
</feature>
<evidence type="ECO:0000313" key="3">
    <source>
        <dbReference type="Proteomes" id="UP000198480"/>
    </source>
</evidence>
<evidence type="ECO:0000256" key="1">
    <source>
        <dbReference type="SAM" id="Phobius"/>
    </source>
</evidence>
<keyword evidence="3" id="KW-1185">Reference proteome</keyword>